<dbReference type="AlphaFoldDB" id="A0A7W3PF91"/>
<reference evidence="19 20" key="1">
    <citation type="submission" date="2020-07" db="EMBL/GenBank/DDBJ databases">
        <title>Sequencing the genomes of 1000 actinobacteria strains.</title>
        <authorList>
            <person name="Klenk H.-P."/>
        </authorList>
    </citation>
    <scope>NUCLEOTIDE SEQUENCE [LARGE SCALE GENOMIC DNA]</scope>
    <source>
        <strain evidence="19 20">DSM 44121</strain>
    </source>
</reference>
<keyword evidence="5" id="KW-0227">DNA damage</keyword>
<dbReference type="Gene3D" id="1.10.8.50">
    <property type="match status" value="1"/>
</dbReference>
<comment type="catalytic activity">
    <reaction evidence="14">
        <text>2'-deoxyribonucleotide-(2'-deoxyribose 5'-phosphate)-2'-deoxyribonucleotide-DNA = a 3'-end 2'-deoxyribonucleotide-(2,3-dehydro-2,3-deoxyribose 5'-phosphate)-DNA + a 5'-end 5'-phospho-2'-deoxyribonucleoside-DNA + H(+)</text>
        <dbReference type="Rhea" id="RHEA:66592"/>
        <dbReference type="Rhea" id="RHEA-COMP:13180"/>
        <dbReference type="Rhea" id="RHEA-COMP:16897"/>
        <dbReference type="Rhea" id="RHEA-COMP:17067"/>
        <dbReference type="ChEBI" id="CHEBI:15378"/>
        <dbReference type="ChEBI" id="CHEBI:136412"/>
        <dbReference type="ChEBI" id="CHEBI:157695"/>
        <dbReference type="ChEBI" id="CHEBI:167181"/>
        <dbReference type="EC" id="4.2.99.18"/>
    </reaction>
</comment>
<feature type="region of interest" description="Disordered" evidence="16">
    <location>
        <begin position="197"/>
        <end position="246"/>
    </location>
</feature>
<dbReference type="InterPro" id="IPR010979">
    <property type="entry name" value="Ribosomal_uS13-like_H2TH"/>
</dbReference>
<evidence type="ECO:0000259" key="18">
    <source>
        <dbReference type="PROSITE" id="PS51068"/>
    </source>
</evidence>
<keyword evidence="6 15" id="KW-0863">Zinc-finger</keyword>
<evidence type="ECO:0000256" key="9">
    <source>
        <dbReference type="ARBA" id="ARBA00023125"/>
    </source>
</evidence>
<evidence type="ECO:0000256" key="10">
    <source>
        <dbReference type="ARBA" id="ARBA00023204"/>
    </source>
</evidence>
<dbReference type="EC" id="4.2.99.18" evidence="19"/>
<feature type="domain" description="FPG-type" evidence="17">
    <location>
        <begin position="364"/>
        <end position="398"/>
    </location>
</feature>
<dbReference type="RefSeq" id="WP_182618934.1">
    <property type="nucleotide sequence ID" value="NZ_JACGWV010000002.1"/>
</dbReference>
<feature type="compositionally biased region" description="Low complexity" evidence="16">
    <location>
        <begin position="214"/>
        <end position="228"/>
    </location>
</feature>
<keyword evidence="9" id="KW-0238">DNA-binding</keyword>
<gene>
    <name evidence="19" type="ORF">FHX71_003659</name>
</gene>
<dbReference type="Gene3D" id="3.20.190.10">
    <property type="entry name" value="MutM-like, N-terminal"/>
    <property type="match status" value="1"/>
</dbReference>
<dbReference type="Pfam" id="PF01149">
    <property type="entry name" value="Fapy_DNA_glyco"/>
    <property type="match status" value="1"/>
</dbReference>
<evidence type="ECO:0000256" key="5">
    <source>
        <dbReference type="ARBA" id="ARBA00022763"/>
    </source>
</evidence>
<dbReference type="GO" id="GO:0140078">
    <property type="term" value="F:class I DNA-(apurinic or apyrimidinic site) endonuclease activity"/>
    <property type="evidence" value="ECO:0007669"/>
    <property type="project" value="UniProtKB-EC"/>
</dbReference>
<evidence type="ECO:0000256" key="7">
    <source>
        <dbReference type="ARBA" id="ARBA00022801"/>
    </source>
</evidence>
<comment type="cofactor">
    <cofactor evidence="2">
        <name>Zn(2+)</name>
        <dbReference type="ChEBI" id="CHEBI:29105"/>
    </cofactor>
</comment>
<name>A0A7W3PF91_9MICO</name>
<evidence type="ECO:0000313" key="19">
    <source>
        <dbReference type="EMBL" id="MBA8809683.1"/>
    </source>
</evidence>
<dbReference type="Proteomes" id="UP000540568">
    <property type="component" value="Unassembled WGS sequence"/>
</dbReference>
<sequence>MPELPEVETVRDGLDRLVVGAVVRDVEVFREYSVRRHDGGPDSFRDQLTGRRLSAAVRRGKFLWLPLTEPAPQPATPQPGAAPLVESVETPPVAALLAHLGMSGQLLVRGATPDTSASATEAVTADATAQSDAPSGTAPGGVVPDGAAGTEDDWQHPHLRVRLHLDGAPSGARYLDFVDQRTFGHLSVHDLVPADDGATRAGGAPTSGIIPTSAAPVPAAQGPAAPSAVTPSPGTPSSIPAGHGSDLPLLPEPVAHIARDLLDPNLDLDALVSRVRRRRTQVKRALLDQTVVSGVGNIYADEALWRAQVHWARPTDKLKAADVRRVLDSAAEVMREALVQGGTSFDELYVNVNGQSGYFDRSLAVYGQENKECRRCGALVRRDAFMNRSSFSCPVCQPKPRGL</sequence>
<evidence type="ECO:0000256" key="1">
    <source>
        <dbReference type="ARBA" id="ARBA00001668"/>
    </source>
</evidence>
<dbReference type="GO" id="GO:0003684">
    <property type="term" value="F:damaged DNA binding"/>
    <property type="evidence" value="ECO:0007669"/>
    <property type="project" value="InterPro"/>
</dbReference>
<evidence type="ECO:0000256" key="13">
    <source>
        <dbReference type="ARBA" id="ARBA00023295"/>
    </source>
</evidence>
<evidence type="ECO:0000256" key="16">
    <source>
        <dbReference type="SAM" id="MobiDB-lite"/>
    </source>
</evidence>
<accession>A0A7W3PF91</accession>
<dbReference type="PROSITE" id="PS51066">
    <property type="entry name" value="ZF_FPG_2"/>
    <property type="match status" value="1"/>
</dbReference>
<dbReference type="EC" id="3.2.2.23" evidence="19"/>
<keyword evidence="12" id="KW-0511">Multifunctional enzyme</keyword>
<evidence type="ECO:0000256" key="2">
    <source>
        <dbReference type="ARBA" id="ARBA00001947"/>
    </source>
</evidence>
<keyword evidence="13 19" id="KW-0326">Glycosidase</keyword>
<dbReference type="GO" id="GO:0003690">
    <property type="term" value="F:double-stranded DNA binding"/>
    <property type="evidence" value="ECO:0007669"/>
    <property type="project" value="UniProtKB-ARBA"/>
</dbReference>
<evidence type="ECO:0000256" key="6">
    <source>
        <dbReference type="ARBA" id="ARBA00022771"/>
    </source>
</evidence>
<proteinExistence type="inferred from homology"/>
<feature type="domain" description="Formamidopyrimidine-DNA glycosylase catalytic" evidence="18">
    <location>
        <begin position="2"/>
        <end position="184"/>
    </location>
</feature>
<dbReference type="FunFam" id="1.10.8.50:FF:000003">
    <property type="entry name" value="Formamidopyrimidine-DNA glycosylase"/>
    <property type="match status" value="1"/>
</dbReference>
<dbReference type="PANTHER" id="PTHR22993">
    <property type="entry name" value="FORMAMIDOPYRIMIDINE-DNA GLYCOSYLASE"/>
    <property type="match status" value="1"/>
</dbReference>
<comment type="similarity">
    <text evidence="3">Belongs to the FPG family.</text>
</comment>
<feature type="compositionally biased region" description="Polar residues" evidence="16">
    <location>
        <begin position="118"/>
        <end position="134"/>
    </location>
</feature>
<feature type="compositionally biased region" description="Low complexity" evidence="16">
    <location>
        <begin position="136"/>
        <end position="149"/>
    </location>
</feature>
<dbReference type="GO" id="GO:0034039">
    <property type="term" value="F:8-oxo-7,8-dihydroguanine DNA N-glycosylase activity"/>
    <property type="evidence" value="ECO:0007669"/>
    <property type="project" value="TreeGrafter"/>
</dbReference>
<dbReference type="GO" id="GO:0006979">
    <property type="term" value="P:response to oxidative stress"/>
    <property type="evidence" value="ECO:0007669"/>
    <property type="project" value="UniProtKB-ARBA"/>
</dbReference>
<evidence type="ECO:0000256" key="15">
    <source>
        <dbReference type="PROSITE-ProRule" id="PRU00391"/>
    </source>
</evidence>
<comment type="catalytic activity">
    <reaction evidence="1">
        <text>Hydrolysis of DNA containing ring-opened 7-methylguanine residues, releasing 2,6-diamino-4-hydroxy-5-(N-methyl)formamidopyrimidine.</text>
        <dbReference type="EC" id="3.2.2.23"/>
    </reaction>
</comment>
<dbReference type="CDD" id="cd08966">
    <property type="entry name" value="EcFpg-like_N"/>
    <property type="match status" value="1"/>
</dbReference>
<keyword evidence="7 19" id="KW-0378">Hydrolase</keyword>
<dbReference type="PANTHER" id="PTHR22993:SF9">
    <property type="entry name" value="FORMAMIDOPYRIMIDINE-DNA GLYCOSYLASE"/>
    <property type="match status" value="1"/>
</dbReference>
<dbReference type="SUPFAM" id="SSF81624">
    <property type="entry name" value="N-terminal domain of MutM-like DNA repair proteins"/>
    <property type="match status" value="1"/>
</dbReference>
<keyword evidence="11 19" id="KW-0456">Lyase</keyword>
<dbReference type="InterPro" id="IPR015886">
    <property type="entry name" value="H2TH_FPG"/>
</dbReference>
<dbReference type="GO" id="GO:0008270">
    <property type="term" value="F:zinc ion binding"/>
    <property type="evidence" value="ECO:0007669"/>
    <property type="project" value="UniProtKB-KW"/>
</dbReference>
<comment type="caution">
    <text evidence="19">The sequence shown here is derived from an EMBL/GenBank/DDBJ whole genome shotgun (WGS) entry which is preliminary data.</text>
</comment>
<dbReference type="InterPro" id="IPR035937">
    <property type="entry name" value="FPG_N"/>
</dbReference>
<dbReference type="EMBL" id="JACGWV010000002">
    <property type="protein sequence ID" value="MBA8809683.1"/>
    <property type="molecule type" value="Genomic_DNA"/>
</dbReference>
<organism evidence="19 20">
    <name type="scientific">Promicromonospora sukumoe</name>
    <dbReference type="NCBI Taxonomy" id="88382"/>
    <lineage>
        <taxon>Bacteria</taxon>
        <taxon>Bacillati</taxon>
        <taxon>Actinomycetota</taxon>
        <taxon>Actinomycetes</taxon>
        <taxon>Micrococcales</taxon>
        <taxon>Promicromonosporaceae</taxon>
        <taxon>Promicromonospora</taxon>
    </lineage>
</organism>
<dbReference type="SMART" id="SM01232">
    <property type="entry name" value="H2TH"/>
    <property type="match status" value="1"/>
</dbReference>
<protein>
    <submittedName>
        <fullName evidence="19">Formamidopyrimidine-DNA glycosylase</fullName>
        <ecNumber evidence="19">3.2.2.23</ecNumber>
        <ecNumber evidence="19">4.2.99.18</ecNumber>
    </submittedName>
</protein>
<dbReference type="InterPro" id="IPR012319">
    <property type="entry name" value="FPG_cat"/>
</dbReference>
<dbReference type="InterPro" id="IPR000214">
    <property type="entry name" value="Znf_DNA_glyclase/AP_lyase"/>
</dbReference>
<feature type="region of interest" description="Disordered" evidence="16">
    <location>
        <begin position="118"/>
        <end position="153"/>
    </location>
</feature>
<dbReference type="SUPFAM" id="SSF57716">
    <property type="entry name" value="Glucocorticoid receptor-like (DNA-binding domain)"/>
    <property type="match status" value="1"/>
</dbReference>
<evidence type="ECO:0000256" key="14">
    <source>
        <dbReference type="ARBA" id="ARBA00044632"/>
    </source>
</evidence>
<dbReference type="PROSITE" id="PS51068">
    <property type="entry name" value="FPG_CAT"/>
    <property type="match status" value="1"/>
</dbReference>
<keyword evidence="4" id="KW-0479">Metal-binding</keyword>
<evidence type="ECO:0000256" key="4">
    <source>
        <dbReference type="ARBA" id="ARBA00022723"/>
    </source>
</evidence>
<dbReference type="GO" id="GO:0006284">
    <property type="term" value="P:base-excision repair"/>
    <property type="evidence" value="ECO:0007669"/>
    <property type="project" value="InterPro"/>
</dbReference>
<evidence type="ECO:0000256" key="8">
    <source>
        <dbReference type="ARBA" id="ARBA00022833"/>
    </source>
</evidence>
<evidence type="ECO:0000256" key="11">
    <source>
        <dbReference type="ARBA" id="ARBA00023239"/>
    </source>
</evidence>
<dbReference type="Pfam" id="PF06831">
    <property type="entry name" value="H2TH"/>
    <property type="match status" value="1"/>
</dbReference>
<feature type="compositionally biased region" description="Polar residues" evidence="16">
    <location>
        <begin position="229"/>
        <end position="238"/>
    </location>
</feature>
<evidence type="ECO:0000256" key="12">
    <source>
        <dbReference type="ARBA" id="ARBA00023268"/>
    </source>
</evidence>
<keyword evidence="10" id="KW-0234">DNA repair</keyword>
<evidence type="ECO:0000256" key="3">
    <source>
        <dbReference type="ARBA" id="ARBA00009409"/>
    </source>
</evidence>
<dbReference type="SUPFAM" id="SSF46946">
    <property type="entry name" value="S13-like H2TH domain"/>
    <property type="match status" value="1"/>
</dbReference>
<dbReference type="SMART" id="SM00898">
    <property type="entry name" value="Fapy_DNA_glyco"/>
    <property type="match status" value="1"/>
</dbReference>
<evidence type="ECO:0000259" key="17">
    <source>
        <dbReference type="PROSITE" id="PS51066"/>
    </source>
</evidence>
<keyword evidence="20" id="KW-1185">Reference proteome</keyword>
<keyword evidence="8" id="KW-0862">Zinc</keyword>
<evidence type="ECO:0000313" key="20">
    <source>
        <dbReference type="Proteomes" id="UP000540568"/>
    </source>
</evidence>